<dbReference type="InterPro" id="IPR005829">
    <property type="entry name" value="Sugar_transporter_CS"/>
</dbReference>
<comment type="subcellular location">
    <subcellularLocation>
        <location evidence="1">Membrane</location>
        <topology evidence="1">Multi-pass membrane protein</topology>
    </subcellularLocation>
</comment>
<evidence type="ECO:0000313" key="13">
    <source>
        <dbReference type="Proteomes" id="UP000053477"/>
    </source>
</evidence>
<keyword evidence="3 8" id="KW-0813">Transport</keyword>
<reference evidence="12 13" key="1">
    <citation type="submission" date="2015-04" db="EMBL/GenBank/DDBJ databases">
        <title>Complete genome sequence of Schizopora paradoxa KUC8140, a cosmopolitan wood degrader in East Asia.</title>
        <authorList>
            <consortium name="DOE Joint Genome Institute"/>
            <person name="Min B."/>
            <person name="Park H."/>
            <person name="Jang Y."/>
            <person name="Kim J.-J."/>
            <person name="Kim K.H."/>
            <person name="Pangilinan J."/>
            <person name="Lipzen A."/>
            <person name="Riley R."/>
            <person name="Grigoriev I.V."/>
            <person name="Spatafora J.W."/>
            <person name="Choi I.-G."/>
        </authorList>
    </citation>
    <scope>NUCLEOTIDE SEQUENCE [LARGE SCALE GENOMIC DNA]</scope>
    <source>
        <strain evidence="12 13">KUC8140</strain>
    </source>
</reference>
<organism evidence="12 13">
    <name type="scientific">Schizopora paradoxa</name>
    <dbReference type="NCBI Taxonomy" id="27342"/>
    <lineage>
        <taxon>Eukaryota</taxon>
        <taxon>Fungi</taxon>
        <taxon>Dikarya</taxon>
        <taxon>Basidiomycota</taxon>
        <taxon>Agaricomycotina</taxon>
        <taxon>Agaricomycetes</taxon>
        <taxon>Hymenochaetales</taxon>
        <taxon>Schizoporaceae</taxon>
        <taxon>Schizopora</taxon>
    </lineage>
</organism>
<evidence type="ECO:0000259" key="11">
    <source>
        <dbReference type="PROSITE" id="PS50850"/>
    </source>
</evidence>
<evidence type="ECO:0000256" key="10">
    <source>
        <dbReference type="SAM" id="Phobius"/>
    </source>
</evidence>
<dbReference type="AlphaFoldDB" id="A0A0H2RH39"/>
<keyword evidence="6 10" id="KW-0472">Membrane</keyword>
<dbReference type="STRING" id="27342.A0A0H2RH39"/>
<dbReference type="PROSITE" id="PS50850">
    <property type="entry name" value="MFS"/>
    <property type="match status" value="1"/>
</dbReference>
<evidence type="ECO:0000256" key="9">
    <source>
        <dbReference type="SAM" id="MobiDB-lite"/>
    </source>
</evidence>
<dbReference type="InterPro" id="IPR005828">
    <property type="entry name" value="MFS_sugar_transport-like"/>
</dbReference>
<evidence type="ECO:0000256" key="5">
    <source>
        <dbReference type="ARBA" id="ARBA00022989"/>
    </source>
</evidence>
<dbReference type="GO" id="GO:0016020">
    <property type="term" value="C:membrane"/>
    <property type="evidence" value="ECO:0007669"/>
    <property type="project" value="UniProtKB-SubCell"/>
</dbReference>
<dbReference type="Proteomes" id="UP000053477">
    <property type="component" value="Unassembled WGS sequence"/>
</dbReference>
<dbReference type="PROSITE" id="PS00217">
    <property type="entry name" value="SUGAR_TRANSPORT_2"/>
    <property type="match status" value="1"/>
</dbReference>
<protein>
    <submittedName>
        <fullName evidence="12">Sugar transporter</fullName>
    </submittedName>
</protein>
<keyword evidence="5 10" id="KW-1133">Transmembrane helix</keyword>
<feature type="transmembrane region" description="Helical" evidence="10">
    <location>
        <begin position="464"/>
        <end position="487"/>
    </location>
</feature>
<feature type="transmembrane region" description="Helical" evidence="10">
    <location>
        <begin position="438"/>
        <end position="458"/>
    </location>
</feature>
<dbReference type="Gene3D" id="1.20.1250.20">
    <property type="entry name" value="MFS general substrate transporter like domains"/>
    <property type="match status" value="1"/>
</dbReference>
<evidence type="ECO:0000256" key="3">
    <source>
        <dbReference type="ARBA" id="ARBA00022448"/>
    </source>
</evidence>
<dbReference type="EMBL" id="KQ086076">
    <property type="protein sequence ID" value="KLO08828.1"/>
    <property type="molecule type" value="Genomic_DNA"/>
</dbReference>
<feature type="compositionally biased region" description="Acidic residues" evidence="9">
    <location>
        <begin position="533"/>
        <end position="545"/>
    </location>
</feature>
<feature type="domain" description="Major facilitator superfamily (MFS) profile" evidence="11">
    <location>
        <begin position="35"/>
        <end position="491"/>
    </location>
</feature>
<comment type="catalytic activity">
    <reaction evidence="7">
        <text>myo-inositol(out) + H(+)(out) = myo-inositol(in) + H(+)(in)</text>
        <dbReference type="Rhea" id="RHEA:60364"/>
        <dbReference type="ChEBI" id="CHEBI:15378"/>
        <dbReference type="ChEBI" id="CHEBI:17268"/>
    </reaction>
</comment>
<dbReference type="SUPFAM" id="SSF103473">
    <property type="entry name" value="MFS general substrate transporter"/>
    <property type="match status" value="1"/>
</dbReference>
<feature type="transmembrane region" description="Helical" evidence="10">
    <location>
        <begin position="201"/>
        <end position="223"/>
    </location>
</feature>
<dbReference type="InParanoid" id="A0A0H2RH39"/>
<dbReference type="InterPro" id="IPR050360">
    <property type="entry name" value="MFS_Sugar_Transporters"/>
</dbReference>
<sequence length="545" mass="59996">MAGGFAVTSSKNIDTKLLPTPTNRRAILLAFFIAFDLKGVLPGFLFGYDIGVISGCLIMPDFVRRFGTSDGQGGFILSSSRQSIITSLLSAGTFVGALGQAFTSDRFGRKGSILVWSAIFTVGVVIQTATTFSIVQLTIGRFVAGLGVGALSAIVPLYNGETAPRKLRGAMLVLYQLQIISGIFLSYIIELGTNKISNSASWRIPVGLQMLWGLILLSGIFFLPESPRHLLGTGRQDEAYRVIAELNSVSVDDPLVLDTVEELEVGIRAENEGGKATWIECFSTRNMLWKRTVNGMMLQFIQQLNGQNFYYYYGDTFFQSAGTTLSPYSIQAILGGISVVGTIPALHLIESVGRRKLLLIGAVLQAICALVAGLVGHFTVPPPTADLKTITLTERNKQGGDVLITFAILHVFSFSMFWGPAPWVYLGESFPLRVRPKGIALGSATNWIWNFLLSFFSPRIAAKIGPLILMIFFGMLVFGWFYVYLFIPETRGLSLEEVDEMYRAHVKPWRSAEWKPADKHLHHHTAPGKDVEEKSDEIRDETEKL</sequence>
<feature type="transmembrane region" description="Helical" evidence="10">
    <location>
        <begin position="170"/>
        <end position="189"/>
    </location>
</feature>
<evidence type="ECO:0000256" key="8">
    <source>
        <dbReference type="RuleBase" id="RU003346"/>
    </source>
</evidence>
<dbReference type="CDD" id="cd17356">
    <property type="entry name" value="MFS_HXT"/>
    <property type="match status" value="1"/>
</dbReference>
<feature type="transmembrane region" description="Helical" evidence="10">
    <location>
        <begin position="402"/>
        <end position="426"/>
    </location>
</feature>
<evidence type="ECO:0000256" key="7">
    <source>
        <dbReference type="ARBA" id="ARBA00049119"/>
    </source>
</evidence>
<dbReference type="PANTHER" id="PTHR48022">
    <property type="entry name" value="PLASTIDIC GLUCOSE TRANSPORTER 4"/>
    <property type="match status" value="1"/>
</dbReference>
<keyword evidence="12" id="KW-0762">Sugar transport</keyword>
<dbReference type="PANTHER" id="PTHR48022:SF91">
    <property type="entry name" value="MAJOR FACILITATOR SUPERFAMILY (MFS) PROFILE DOMAIN-CONTAINING PROTEIN-RELATED"/>
    <property type="match status" value="1"/>
</dbReference>
<dbReference type="InterPro" id="IPR036259">
    <property type="entry name" value="MFS_trans_sf"/>
</dbReference>
<keyword evidence="4 10" id="KW-0812">Transmembrane</keyword>
<evidence type="ECO:0000256" key="6">
    <source>
        <dbReference type="ARBA" id="ARBA00023136"/>
    </source>
</evidence>
<feature type="transmembrane region" description="Helical" evidence="10">
    <location>
        <begin position="141"/>
        <end position="158"/>
    </location>
</feature>
<proteinExistence type="inferred from homology"/>
<dbReference type="InterPro" id="IPR003663">
    <property type="entry name" value="Sugar/inositol_transpt"/>
</dbReference>
<evidence type="ECO:0000256" key="4">
    <source>
        <dbReference type="ARBA" id="ARBA00022692"/>
    </source>
</evidence>
<dbReference type="GO" id="GO:0005351">
    <property type="term" value="F:carbohydrate:proton symporter activity"/>
    <property type="evidence" value="ECO:0007669"/>
    <property type="project" value="TreeGrafter"/>
</dbReference>
<feature type="transmembrane region" description="Helical" evidence="10">
    <location>
        <begin position="26"/>
        <end position="48"/>
    </location>
</feature>
<dbReference type="InterPro" id="IPR020846">
    <property type="entry name" value="MFS_dom"/>
</dbReference>
<feature type="transmembrane region" description="Helical" evidence="10">
    <location>
        <begin position="114"/>
        <end position="135"/>
    </location>
</feature>
<name>A0A0H2RH39_9AGAM</name>
<evidence type="ECO:0000313" key="12">
    <source>
        <dbReference type="EMBL" id="KLO08828.1"/>
    </source>
</evidence>
<dbReference type="FunFam" id="1.20.1250.20:FF:000134">
    <property type="entry name" value="MFS sugar transporter protein"/>
    <property type="match status" value="1"/>
</dbReference>
<dbReference type="PRINTS" id="PR00171">
    <property type="entry name" value="SUGRTRNSPORT"/>
</dbReference>
<keyword evidence="13" id="KW-1185">Reference proteome</keyword>
<feature type="transmembrane region" description="Helical" evidence="10">
    <location>
        <begin position="357"/>
        <end position="378"/>
    </location>
</feature>
<accession>A0A0H2RH39</accession>
<evidence type="ECO:0000256" key="2">
    <source>
        <dbReference type="ARBA" id="ARBA00010992"/>
    </source>
</evidence>
<comment type="similarity">
    <text evidence="2 8">Belongs to the major facilitator superfamily. Sugar transporter (TC 2.A.1.1) family.</text>
</comment>
<feature type="transmembrane region" description="Helical" evidence="10">
    <location>
        <begin position="84"/>
        <end position="102"/>
    </location>
</feature>
<dbReference type="NCBIfam" id="TIGR00879">
    <property type="entry name" value="SP"/>
    <property type="match status" value="1"/>
</dbReference>
<feature type="region of interest" description="Disordered" evidence="9">
    <location>
        <begin position="515"/>
        <end position="545"/>
    </location>
</feature>
<dbReference type="Pfam" id="PF00083">
    <property type="entry name" value="Sugar_tr"/>
    <property type="match status" value="1"/>
</dbReference>
<evidence type="ECO:0000256" key="1">
    <source>
        <dbReference type="ARBA" id="ARBA00004141"/>
    </source>
</evidence>
<gene>
    <name evidence="12" type="ORF">SCHPADRAFT_880081</name>
</gene>
<dbReference type="OrthoDB" id="2241241at2759"/>